<evidence type="ECO:0000313" key="2">
    <source>
        <dbReference type="Proteomes" id="UP000270261"/>
    </source>
</evidence>
<sequence length="129" mass="14456">MTPFVLVDSSVWMRHFKYGDVRLATLLAQDQVAIHPFIIGEIACGTPPRRVQLLGDLRRLRSVQQCSLNELLAFIDRHQLQGLGCGLVDLFLLASTLMTPVTQLWTADRRLDALARRFGVAYPPVDDPA</sequence>
<organism evidence="1 2">
    <name type="scientific">Lautropia dentalis</name>
    <dbReference type="NCBI Taxonomy" id="2490857"/>
    <lineage>
        <taxon>Bacteria</taxon>
        <taxon>Pseudomonadati</taxon>
        <taxon>Pseudomonadota</taxon>
        <taxon>Betaproteobacteria</taxon>
        <taxon>Burkholderiales</taxon>
        <taxon>Burkholderiaceae</taxon>
        <taxon>Lautropia</taxon>
    </lineage>
</organism>
<dbReference type="Proteomes" id="UP000270261">
    <property type="component" value="Unassembled WGS sequence"/>
</dbReference>
<dbReference type="EMBL" id="RRUE01000002">
    <property type="protein sequence ID" value="RRN44547.1"/>
    <property type="molecule type" value="Genomic_DNA"/>
</dbReference>
<reference evidence="1 2" key="1">
    <citation type="submission" date="2018-11" db="EMBL/GenBank/DDBJ databases">
        <title>Genome sequencing of Lautropia sp. KCOM 2505 (= ChDC F240).</title>
        <authorList>
            <person name="Kook J.-K."/>
            <person name="Park S.-N."/>
            <person name="Lim Y.K."/>
        </authorList>
    </citation>
    <scope>NUCLEOTIDE SEQUENCE [LARGE SCALE GENOMIC DNA]</scope>
    <source>
        <strain evidence="1 2">KCOM 2505</strain>
    </source>
</reference>
<dbReference type="Gene3D" id="3.40.50.1010">
    <property type="entry name" value="5'-nuclease"/>
    <property type="match status" value="1"/>
</dbReference>
<protein>
    <submittedName>
        <fullName evidence="1">VapC toxin family PIN domain ribonuclease</fullName>
    </submittedName>
</protein>
<dbReference type="AlphaFoldDB" id="A0A426FPF1"/>
<gene>
    <name evidence="1" type="ORF">EHV23_14815</name>
</gene>
<dbReference type="InterPro" id="IPR029060">
    <property type="entry name" value="PIN-like_dom_sf"/>
</dbReference>
<accession>A0A426FPF1</accession>
<evidence type="ECO:0000313" key="1">
    <source>
        <dbReference type="EMBL" id="RRN44547.1"/>
    </source>
</evidence>
<dbReference type="OrthoDB" id="329172at2"/>
<proteinExistence type="predicted"/>
<keyword evidence="2" id="KW-1185">Reference proteome</keyword>
<dbReference type="SUPFAM" id="SSF88723">
    <property type="entry name" value="PIN domain-like"/>
    <property type="match status" value="1"/>
</dbReference>
<name>A0A426FPF1_9BURK</name>
<comment type="caution">
    <text evidence="1">The sequence shown here is derived from an EMBL/GenBank/DDBJ whole genome shotgun (WGS) entry which is preliminary data.</text>
</comment>